<dbReference type="Proteomes" id="UP000325081">
    <property type="component" value="Unassembled WGS sequence"/>
</dbReference>
<keyword evidence="2" id="KW-1185">Reference proteome</keyword>
<sequence>MSHIPLARQLPTPHKLLITRPLENNCTAELVEHGTNTRLNEMVFEIMRVSKAFLDFLLEAFVALAVESVPEEDWGVTVSAAHDCGVSGGEVFHVAREGVDVFEAGELDPTRHGAAHELGGRVEYLFYKGHHKPEKGAITMDVEPIVRKSTFLECLYNKIEIINSPFHSSSCNSGDIN</sequence>
<accession>A0A5A7QTW8</accession>
<evidence type="ECO:0000313" key="1">
    <source>
        <dbReference type="EMBL" id="GER47877.1"/>
    </source>
</evidence>
<organism evidence="1 2">
    <name type="scientific">Striga asiatica</name>
    <name type="common">Asiatic witchweed</name>
    <name type="synonym">Buchnera asiatica</name>
    <dbReference type="NCBI Taxonomy" id="4170"/>
    <lineage>
        <taxon>Eukaryota</taxon>
        <taxon>Viridiplantae</taxon>
        <taxon>Streptophyta</taxon>
        <taxon>Embryophyta</taxon>
        <taxon>Tracheophyta</taxon>
        <taxon>Spermatophyta</taxon>
        <taxon>Magnoliopsida</taxon>
        <taxon>eudicotyledons</taxon>
        <taxon>Gunneridae</taxon>
        <taxon>Pentapetalae</taxon>
        <taxon>asterids</taxon>
        <taxon>lamiids</taxon>
        <taxon>Lamiales</taxon>
        <taxon>Orobanchaceae</taxon>
        <taxon>Buchnereae</taxon>
        <taxon>Striga</taxon>
    </lineage>
</organism>
<protein>
    <submittedName>
        <fullName evidence="1">GINS complex protein</fullName>
    </submittedName>
</protein>
<reference evidence="2" key="1">
    <citation type="journal article" date="2019" name="Curr. Biol.">
        <title>Genome Sequence of Striga asiatica Provides Insight into the Evolution of Plant Parasitism.</title>
        <authorList>
            <person name="Yoshida S."/>
            <person name="Kim S."/>
            <person name="Wafula E.K."/>
            <person name="Tanskanen J."/>
            <person name="Kim Y.M."/>
            <person name="Honaas L."/>
            <person name="Yang Z."/>
            <person name="Spallek T."/>
            <person name="Conn C.E."/>
            <person name="Ichihashi Y."/>
            <person name="Cheong K."/>
            <person name="Cui S."/>
            <person name="Der J.P."/>
            <person name="Gundlach H."/>
            <person name="Jiao Y."/>
            <person name="Hori C."/>
            <person name="Ishida J.K."/>
            <person name="Kasahara H."/>
            <person name="Kiba T."/>
            <person name="Kim M.S."/>
            <person name="Koo N."/>
            <person name="Laohavisit A."/>
            <person name="Lee Y.H."/>
            <person name="Lumba S."/>
            <person name="McCourt P."/>
            <person name="Mortimer J.C."/>
            <person name="Mutuku J.M."/>
            <person name="Nomura T."/>
            <person name="Sasaki-Sekimoto Y."/>
            <person name="Seto Y."/>
            <person name="Wang Y."/>
            <person name="Wakatake T."/>
            <person name="Sakakibara H."/>
            <person name="Demura T."/>
            <person name="Yamaguchi S."/>
            <person name="Yoneyama K."/>
            <person name="Manabe R.I."/>
            <person name="Nelson D.C."/>
            <person name="Schulman A.H."/>
            <person name="Timko M.P."/>
            <person name="dePamphilis C.W."/>
            <person name="Choi D."/>
            <person name="Shirasu K."/>
        </authorList>
    </citation>
    <scope>NUCLEOTIDE SEQUENCE [LARGE SCALE GENOMIC DNA]</scope>
    <source>
        <strain evidence="2">cv. UVA1</strain>
    </source>
</reference>
<dbReference type="AlphaFoldDB" id="A0A5A7QTW8"/>
<proteinExistence type="predicted"/>
<evidence type="ECO:0000313" key="2">
    <source>
        <dbReference type="Proteomes" id="UP000325081"/>
    </source>
</evidence>
<comment type="caution">
    <text evidence="1">The sequence shown here is derived from an EMBL/GenBank/DDBJ whole genome shotgun (WGS) entry which is preliminary data.</text>
</comment>
<name>A0A5A7QTW8_STRAF</name>
<dbReference type="EMBL" id="BKCP01008070">
    <property type="protein sequence ID" value="GER47877.1"/>
    <property type="molecule type" value="Genomic_DNA"/>
</dbReference>
<gene>
    <name evidence="1" type="ORF">STAS_25017</name>
</gene>